<dbReference type="SUPFAM" id="SSF48452">
    <property type="entry name" value="TPR-like"/>
    <property type="match status" value="1"/>
</dbReference>
<proteinExistence type="predicted"/>
<evidence type="ECO:0000313" key="5">
    <source>
        <dbReference type="Proteomes" id="UP000287166"/>
    </source>
</evidence>
<evidence type="ECO:0000256" key="2">
    <source>
        <dbReference type="ARBA" id="ARBA00022803"/>
    </source>
</evidence>
<dbReference type="PROSITE" id="PS50005">
    <property type="entry name" value="TPR"/>
    <property type="match status" value="1"/>
</dbReference>
<feature type="repeat" description="TPR" evidence="3">
    <location>
        <begin position="62"/>
        <end position="95"/>
    </location>
</feature>
<dbReference type="EMBL" id="BFAD01000001">
    <property type="protein sequence ID" value="GBE77960.1"/>
    <property type="molecule type" value="Genomic_DNA"/>
</dbReference>
<evidence type="ECO:0000313" key="4">
    <source>
        <dbReference type="EMBL" id="GBE77960.1"/>
    </source>
</evidence>
<dbReference type="PANTHER" id="PTHR45641:SF19">
    <property type="entry name" value="NEPHROCYSTIN-3"/>
    <property type="match status" value="1"/>
</dbReference>
<gene>
    <name evidence="4" type="ORF">SCP_0108420</name>
</gene>
<keyword evidence="5" id="KW-1185">Reference proteome</keyword>
<evidence type="ECO:0000256" key="3">
    <source>
        <dbReference type="PROSITE-ProRule" id="PRU00339"/>
    </source>
</evidence>
<keyword evidence="1" id="KW-0677">Repeat</keyword>
<dbReference type="RefSeq" id="XP_027608873.1">
    <property type="nucleotide sequence ID" value="XM_027753072.1"/>
</dbReference>
<accession>A0A401G717</accession>
<dbReference type="InterPro" id="IPR011990">
    <property type="entry name" value="TPR-like_helical_dom_sf"/>
</dbReference>
<dbReference type="InterPro" id="IPR019734">
    <property type="entry name" value="TPR_rpt"/>
</dbReference>
<dbReference type="Pfam" id="PF13424">
    <property type="entry name" value="TPR_12"/>
    <property type="match status" value="1"/>
</dbReference>
<dbReference type="OrthoDB" id="1917726at2759"/>
<dbReference type="PANTHER" id="PTHR45641">
    <property type="entry name" value="TETRATRICOPEPTIDE REPEAT PROTEIN (AFU_ORTHOLOGUE AFUA_6G03870)"/>
    <property type="match status" value="1"/>
</dbReference>
<dbReference type="Gene3D" id="1.25.40.10">
    <property type="entry name" value="Tetratricopeptide repeat domain"/>
    <property type="match status" value="1"/>
</dbReference>
<reference evidence="4 5" key="1">
    <citation type="journal article" date="2018" name="Sci. Rep.">
        <title>Genome sequence of the cauliflower mushroom Sparassis crispa (Hanabiratake) and its association with beneficial usage.</title>
        <authorList>
            <person name="Kiyama R."/>
            <person name="Furutani Y."/>
            <person name="Kawaguchi K."/>
            <person name="Nakanishi T."/>
        </authorList>
    </citation>
    <scope>NUCLEOTIDE SEQUENCE [LARGE SCALE GENOMIC DNA]</scope>
</reference>
<name>A0A401G717_9APHY</name>
<organism evidence="4 5">
    <name type="scientific">Sparassis crispa</name>
    <dbReference type="NCBI Taxonomy" id="139825"/>
    <lineage>
        <taxon>Eukaryota</taxon>
        <taxon>Fungi</taxon>
        <taxon>Dikarya</taxon>
        <taxon>Basidiomycota</taxon>
        <taxon>Agaricomycotina</taxon>
        <taxon>Agaricomycetes</taxon>
        <taxon>Polyporales</taxon>
        <taxon>Sparassidaceae</taxon>
        <taxon>Sparassis</taxon>
    </lineage>
</organism>
<comment type="caution">
    <text evidence="4">The sequence shown here is derived from an EMBL/GenBank/DDBJ whole genome shotgun (WGS) entry which is preliminary data.</text>
</comment>
<dbReference type="Proteomes" id="UP000287166">
    <property type="component" value="Unassembled WGS sequence"/>
</dbReference>
<sequence>MNPPIVTNLTINPTVEQHEALRFNNEAQRLSREGDYRGAERLHLRAIALKEQGYGLNHFTTALSWNALGELYIEMGRLDESEDYLKKAVRVRNAAAAENDSHAFDAAVSRDNLARIYEMRGDMKQAKATRLSGGQTNLACSNFSVCYISLSQVFSTETGVNYSVYPSDLDSPAIIAMWRV</sequence>
<dbReference type="GeneID" id="38774877"/>
<keyword evidence="2 3" id="KW-0802">TPR repeat</keyword>
<evidence type="ECO:0000256" key="1">
    <source>
        <dbReference type="ARBA" id="ARBA00022737"/>
    </source>
</evidence>
<dbReference type="AlphaFoldDB" id="A0A401G717"/>
<dbReference type="InParanoid" id="A0A401G717"/>
<dbReference type="STRING" id="139825.A0A401G717"/>
<protein>
    <submittedName>
        <fullName evidence="4">Uncharacterized protein</fullName>
    </submittedName>
</protein>